<comment type="caution">
    <text evidence="1">The sequence shown here is derived from an EMBL/GenBank/DDBJ whole genome shotgun (WGS) entry which is preliminary data.</text>
</comment>
<reference evidence="1" key="1">
    <citation type="submission" date="2016-10" db="EMBL/GenBank/DDBJ databases">
        <title>Sequence of Gallionella enrichment culture.</title>
        <authorList>
            <person name="Poehlein A."/>
            <person name="Muehling M."/>
            <person name="Daniel R."/>
        </authorList>
    </citation>
    <scope>NUCLEOTIDE SEQUENCE</scope>
</reference>
<accession>A0A1J5P2G3</accession>
<name>A0A1J5P2G3_9ZZZZ</name>
<dbReference type="EMBL" id="MLJW01007087">
    <property type="protein sequence ID" value="OIQ65753.1"/>
    <property type="molecule type" value="Genomic_DNA"/>
</dbReference>
<sequence>MPGPRWPERFVVTYIEKIERQQRRVVEPFTRGLSANSPKSRYSQQEGGNATYGVCYSTPIDGADLDHHAASNCQAWSSAIFSWPVTAAEINEERYSRRREMCAWTFALIAPISDERILMNFAICRCSSNGGTAIFMSPTCDADTEGTAPGFTSQSSGIRLRANCANNPSISNKFGQKAIILLSRQLGTPSTRTLCNKRAAPTFAKTRVPGSNMFALSFFAVSLEMELSVAINGVSKSSACKSLTLKNGISPSVFPWKSIGNPAPPVNAPMRFHAMTRQ</sequence>
<proteinExistence type="predicted"/>
<dbReference type="AlphaFoldDB" id="A0A1J5P2G3"/>
<evidence type="ECO:0000313" key="1">
    <source>
        <dbReference type="EMBL" id="OIQ65753.1"/>
    </source>
</evidence>
<protein>
    <submittedName>
        <fullName evidence="1">Uncharacterized protein</fullName>
    </submittedName>
</protein>
<organism evidence="1">
    <name type="scientific">mine drainage metagenome</name>
    <dbReference type="NCBI Taxonomy" id="410659"/>
    <lineage>
        <taxon>unclassified sequences</taxon>
        <taxon>metagenomes</taxon>
        <taxon>ecological metagenomes</taxon>
    </lineage>
</organism>
<gene>
    <name evidence="1" type="ORF">GALL_526850</name>
</gene>